<accession>A0AAV2IB14</accession>
<reference evidence="3 4" key="1">
    <citation type="submission" date="2024-04" db="EMBL/GenBank/DDBJ databases">
        <authorList>
            <consortium name="Genoscope - CEA"/>
            <person name="William W."/>
        </authorList>
    </citation>
    <scope>NUCLEOTIDE SEQUENCE [LARGE SCALE GENOMIC DNA]</scope>
</reference>
<dbReference type="Pfam" id="PF08975">
    <property type="entry name" value="2H-phosphodiest"/>
    <property type="match status" value="1"/>
</dbReference>
<comment type="caution">
    <text evidence="3">The sequence shown here is derived from an EMBL/GenBank/DDBJ whole genome shotgun (WGS) entry which is preliminary data.</text>
</comment>
<dbReference type="EMBL" id="CAXITT010000590">
    <property type="protein sequence ID" value="CAL1544017.1"/>
    <property type="molecule type" value="Genomic_DNA"/>
</dbReference>
<evidence type="ECO:0000256" key="1">
    <source>
        <dbReference type="SAM" id="Phobius"/>
    </source>
</evidence>
<keyword evidence="1" id="KW-0812">Transmembrane</keyword>
<proteinExistence type="predicted"/>
<feature type="domain" description="DUF1868" evidence="2">
    <location>
        <begin position="65"/>
        <end position="128"/>
    </location>
</feature>
<dbReference type="SUPFAM" id="SSF55144">
    <property type="entry name" value="LigT-like"/>
    <property type="match status" value="1"/>
</dbReference>
<keyword evidence="4" id="KW-1185">Reference proteome</keyword>
<gene>
    <name evidence="3" type="ORF">GSLYS_00017530001</name>
</gene>
<dbReference type="InterPro" id="IPR015069">
    <property type="entry name" value="2H-PEstase_DUF1868"/>
</dbReference>
<dbReference type="Proteomes" id="UP001497497">
    <property type="component" value="Unassembled WGS sequence"/>
</dbReference>
<feature type="transmembrane region" description="Helical" evidence="1">
    <location>
        <begin position="6"/>
        <end position="28"/>
    </location>
</feature>
<evidence type="ECO:0000313" key="4">
    <source>
        <dbReference type="Proteomes" id="UP001497497"/>
    </source>
</evidence>
<keyword evidence="1" id="KW-1133">Transmembrane helix</keyword>
<keyword evidence="1" id="KW-0472">Membrane</keyword>
<organism evidence="3 4">
    <name type="scientific">Lymnaea stagnalis</name>
    <name type="common">Great pond snail</name>
    <name type="synonym">Helix stagnalis</name>
    <dbReference type="NCBI Taxonomy" id="6523"/>
    <lineage>
        <taxon>Eukaryota</taxon>
        <taxon>Metazoa</taxon>
        <taxon>Spiralia</taxon>
        <taxon>Lophotrochozoa</taxon>
        <taxon>Mollusca</taxon>
        <taxon>Gastropoda</taxon>
        <taxon>Heterobranchia</taxon>
        <taxon>Euthyneura</taxon>
        <taxon>Panpulmonata</taxon>
        <taxon>Hygrophila</taxon>
        <taxon>Lymnaeoidea</taxon>
        <taxon>Lymnaeidae</taxon>
        <taxon>Lymnaea</taxon>
    </lineage>
</organism>
<dbReference type="InterPro" id="IPR009097">
    <property type="entry name" value="Cyclic_Pdiesterase"/>
</dbReference>
<name>A0AAV2IB14_LYMST</name>
<sequence length="272" mass="31575">MTTTRLNKNAILIPVLLIGSAAFIYILTRRVGSTLWKRGVEEGLDKPSKPDMKPEVKKPDKIGLDGHYLPFYGFTIVSMLTDRLQMEDVIKYIKSTEALSKYLAPLPISSYHVTIFDIFTQRSVPEKYRPKSGLVPSKHWAKALENFRSDMTESQMMCDKIQGQNSFRPNNFKFQPKLGRPLLVEGTITNYQEVTRVRNNLTSLLKKDDGNRVFHFTLGYIYRDVDRQDLGIIDKELVGLWKLLNTEYELDQPNVYYFETMEEFIPYKTLLI</sequence>
<dbReference type="Gene3D" id="3.90.1140.10">
    <property type="entry name" value="Cyclic phosphodiesterase"/>
    <property type="match status" value="1"/>
</dbReference>
<evidence type="ECO:0000313" key="3">
    <source>
        <dbReference type="EMBL" id="CAL1544017.1"/>
    </source>
</evidence>
<dbReference type="AlphaFoldDB" id="A0AAV2IB14"/>
<evidence type="ECO:0000259" key="2">
    <source>
        <dbReference type="Pfam" id="PF08975"/>
    </source>
</evidence>
<protein>
    <recommendedName>
        <fullName evidence="2">DUF1868 domain-containing protein</fullName>
    </recommendedName>
</protein>